<evidence type="ECO:0000256" key="5">
    <source>
        <dbReference type="ARBA" id="ARBA00023125"/>
    </source>
</evidence>
<dbReference type="RefSeq" id="WP_005407947.1">
    <property type="nucleotide sequence ID" value="NZ_AJLO02000021.1"/>
</dbReference>
<dbReference type="SUPFAM" id="SSF46894">
    <property type="entry name" value="C-terminal effector domain of the bipartite response regulators"/>
    <property type="match status" value="1"/>
</dbReference>
<evidence type="ECO:0000259" key="11">
    <source>
        <dbReference type="PROSITE" id="PS51755"/>
    </source>
</evidence>
<dbReference type="FunFam" id="1.10.10.10:FF:000018">
    <property type="entry name" value="DNA-binding response regulator ResD"/>
    <property type="match status" value="1"/>
</dbReference>
<dbReference type="OrthoDB" id="9802426at2"/>
<feature type="domain" description="OmpR/PhoB-type" evidence="11">
    <location>
        <begin position="134"/>
        <end position="233"/>
    </location>
</feature>
<dbReference type="InterPro" id="IPR001867">
    <property type="entry name" value="OmpR/PhoB-type_DNA-bd"/>
</dbReference>
<dbReference type="AlphaFoldDB" id="A0A0L8AAK1"/>
<keyword evidence="4" id="KW-0805">Transcription regulation</keyword>
<evidence type="ECO:0000256" key="1">
    <source>
        <dbReference type="ARBA" id="ARBA00013332"/>
    </source>
</evidence>
<accession>A0A0L8AAK1</accession>
<dbReference type="Gene3D" id="6.10.250.690">
    <property type="match status" value="1"/>
</dbReference>
<dbReference type="GO" id="GO:0006355">
    <property type="term" value="P:regulation of DNA-templated transcription"/>
    <property type="evidence" value="ECO:0007669"/>
    <property type="project" value="InterPro"/>
</dbReference>
<dbReference type="GO" id="GO:0000156">
    <property type="term" value="F:phosphorelay response regulator activity"/>
    <property type="evidence" value="ECO:0007669"/>
    <property type="project" value="TreeGrafter"/>
</dbReference>
<dbReference type="PROSITE" id="PS51755">
    <property type="entry name" value="OMPR_PHOB"/>
    <property type="match status" value="1"/>
</dbReference>
<sequence>MSTKRVLIVEDDAHIADLLRMHLGDEGYDVAHAASGDAGLRLLEQEGPWDALVLDVMLPGVDGLQVCQRARAMARYVPIIIISARGSETQRIVGLELGADDYLAKPFSMPELVARVRALLRRAEAMAQSARIDAGAIELGGLQLDPVARTASVDGNALELTPREFDLLLFFARHPDQVFARMELLNQVWGYQHDGYEHTVNTHINRLRSKIEPDPANPRRLLTVWGRGYKLVDPAGAAA</sequence>
<name>A0A0L8AAK1_9GAMM</name>
<feature type="DNA-binding region" description="OmpR/PhoB-type" evidence="9">
    <location>
        <begin position="134"/>
        <end position="233"/>
    </location>
</feature>
<dbReference type="Pfam" id="PF00072">
    <property type="entry name" value="Response_reg"/>
    <property type="match status" value="1"/>
</dbReference>
<organism evidence="12 13">
    <name type="scientific">Stenotrophomonas geniculata N1</name>
    <dbReference type="NCBI Taxonomy" id="1167641"/>
    <lineage>
        <taxon>Bacteria</taxon>
        <taxon>Pseudomonadati</taxon>
        <taxon>Pseudomonadota</taxon>
        <taxon>Gammaproteobacteria</taxon>
        <taxon>Lysobacterales</taxon>
        <taxon>Lysobacteraceae</taxon>
        <taxon>Stenotrophomonas</taxon>
    </lineage>
</organism>
<dbReference type="SUPFAM" id="SSF52172">
    <property type="entry name" value="CheY-like"/>
    <property type="match status" value="1"/>
</dbReference>
<evidence type="ECO:0000256" key="3">
    <source>
        <dbReference type="ARBA" id="ARBA00023012"/>
    </source>
</evidence>
<keyword evidence="6" id="KW-0804">Transcription</keyword>
<dbReference type="GO" id="GO:0005829">
    <property type="term" value="C:cytosol"/>
    <property type="evidence" value="ECO:0007669"/>
    <property type="project" value="TreeGrafter"/>
</dbReference>
<dbReference type="EMBL" id="AJLO02000021">
    <property type="protein sequence ID" value="KOE99345.1"/>
    <property type="molecule type" value="Genomic_DNA"/>
</dbReference>
<dbReference type="InterPro" id="IPR001789">
    <property type="entry name" value="Sig_transdc_resp-reg_receiver"/>
</dbReference>
<dbReference type="GO" id="GO:0032993">
    <property type="term" value="C:protein-DNA complex"/>
    <property type="evidence" value="ECO:0007669"/>
    <property type="project" value="TreeGrafter"/>
</dbReference>
<reference evidence="12 13" key="1">
    <citation type="journal article" date="2012" name="J. Bacteriol.">
        <title>Genome sequence of a novel nicotine-degrading strain, Pseudomonas geniculata N1.</title>
        <authorList>
            <person name="Tang H."/>
            <person name="Yu H."/>
            <person name="Tai C."/>
            <person name="Huang K."/>
            <person name="Liu Y."/>
            <person name="Wang L."/>
            <person name="Yao Y."/>
            <person name="Wu G."/>
            <person name="Xu P."/>
        </authorList>
    </citation>
    <scope>NUCLEOTIDE SEQUENCE [LARGE SCALE GENOMIC DNA]</scope>
    <source>
        <strain evidence="12 13">N1</strain>
    </source>
</reference>
<dbReference type="PANTHER" id="PTHR48111:SF4">
    <property type="entry name" value="DNA-BINDING DUAL TRANSCRIPTIONAL REGULATOR OMPR"/>
    <property type="match status" value="1"/>
</dbReference>
<evidence type="ECO:0000256" key="4">
    <source>
        <dbReference type="ARBA" id="ARBA00023015"/>
    </source>
</evidence>
<comment type="function">
    <text evidence="7">This protein is a positive regulator for the phosphate regulon. Transcription of this operon is positively regulated by PhoB and PhoR when phosphate is limited.</text>
</comment>
<keyword evidence="3" id="KW-0902">Two-component regulatory system</keyword>
<evidence type="ECO:0000256" key="2">
    <source>
        <dbReference type="ARBA" id="ARBA00022553"/>
    </source>
</evidence>
<keyword evidence="2 8" id="KW-0597">Phosphoprotein</keyword>
<evidence type="ECO:0000256" key="9">
    <source>
        <dbReference type="PROSITE-ProRule" id="PRU01091"/>
    </source>
</evidence>
<evidence type="ECO:0000313" key="12">
    <source>
        <dbReference type="EMBL" id="KOE99345.1"/>
    </source>
</evidence>
<dbReference type="SMART" id="SM00448">
    <property type="entry name" value="REC"/>
    <property type="match status" value="1"/>
</dbReference>
<comment type="caution">
    <text evidence="12">The sequence shown here is derived from an EMBL/GenBank/DDBJ whole genome shotgun (WGS) entry which is preliminary data.</text>
</comment>
<gene>
    <name evidence="12" type="ORF">W7K_09890</name>
</gene>
<keyword evidence="5 9" id="KW-0238">DNA-binding</keyword>
<feature type="modified residue" description="4-aspartylphosphate" evidence="8">
    <location>
        <position position="55"/>
    </location>
</feature>
<evidence type="ECO:0000256" key="6">
    <source>
        <dbReference type="ARBA" id="ARBA00023163"/>
    </source>
</evidence>
<evidence type="ECO:0000256" key="7">
    <source>
        <dbReference type="ARBA" id="ARBA00024735"/>
    </source>
</evidence>
<dbReference type="InterPro" id="IPR011006">
    <property type="entry name" value="CheY-like_superfamily"/>
</dbReference>
<dbReference type="Gene3D" id="1.10.10.10">
    <property type="entry name" value="Winged helix-like DNA-binding domain superfamily/Winged helix DNA-binding domain"/>
    <property type="match status" value="1"/>
</dbReference>
<dbReference type="InterPro" id="IPR036388">
    <property type="entry name" value="WH-like_DNA-bd_sf"/>
</dbReference>
<dbReference type="Gene3D" id="3.40.50.2300">
    <property type="match status" value="1"/>
</dbReference>
<dbReference type="PROSITE" id="PS50110">
    <property type="entry name" value="RESPONSE_REGULATORY"/>
    <property type="match status" value="1"/>
</dbReference>
<proteinExistence type="predicted"/>
<dbReference type="PANTHER" id="PTHR48111">
    <property type="entry name" value="REGULATOR OF RPOS"/>
    <property type="match status" value="1"/>
</dbReference>
<feature type="domain" description="Response regulatory" evidence="10">
    <location>
        <begin position="5"/>
        <end position="120"/>
    </location>
</feature>
<evidence type="ECO:0000259" key="10">
    <source>
        <dbReference type="PROSITE" id="PS50110"/>
    </source>
</evidence>
<dbReference type="GO" id="GO:0000976">
    <property type="term" value="F:transcription cis-regulatory region binding"/>
    <property type="evidence" value="ECO:0007669"/>
    <property type="project" value="TreeGrafter"/>
</dbReference>
<dbReference type="CDD" id="cd00383">
    <property type="entry name" value="trans_reg_C"/>
    <property type="match status" value="1"/>
</dbReference>
<dbReference type="Pfam" id="PF00486">
    <property type="entry name" value="Trans_reg_C"/>
    <property type="match status" value="1"/>
</dbReference>
<protein>
    <recommendedName>
        <fullName evidence="1">Phosphate regulon transcriptional regulatory protein PhoB</fullName>
    </recommendedName>
</protein>
<dbReference type="InterPro" id="IPR016032">
    <property type="entry name" value="Sig_transdc_resp-reg_C-effctor"/>
</dbReference>
<dbReference type="Proteomes" id="UP000036890">
    <property type="component" value="Unassembled WGS sequence"/>
</dbReference>
<evidence type="ECO:0000313" key="13">
    <source>
        <dbReference type="Proteomes" id="UP000036890"/>
    </source>
</evidence>
<dbReference type="SMART" id="SM00862">
    <property type="entry name" value="Trans_reg_C"/>
    <property type="match status" value="1"/>
</dbReference>
<dbReference type="InterPro" id="IPR039420">
    <property type="entry name" value="WalR-like"/>
</dbReference>
<evidence type="ECO:0000256" key="8">
    <source>
        <dbReference type="PROSITE-ProRule" id="PRU00169"/>
    </source>
</evidence>
<dbReference type="GeneID" id="90526247"/>